<reference evidence="4" key="1">
    <citation type="journal article" date="2019" name="Int. J. Syst. Evol. Microbiol.">
        <title>The Global Catalogue of Microorganisms (GCM) 10K type strain sequencing project: providing services to taxonomists for standard genome sequencing and annotation.</title>
        <authorList>
            <consortium name="The Broad Institute Genomics Platform"/>
            <consortium name="The Broad Institute Genome Sequencing Center for Infectious Disease"/>
            <person name="Wu L."/>
            <person name="Ma J."/>
        </authorList>
    </citation>
    <scope>NUCLEOTIDE SEQUENCE [LARGE SCALE GENOMIC DNA]</scope>
    <source>
        <strain evidence="4">CCUG 54518</strain>
    </source>
</reference>
<sequence>MSLLKRPSLRQRRRNGAVWLGAFGSIFFLVGLGFVVLAMVPTVIDSVRMRQWEPVQAQLLSARLESLRGSKGGTTYRAHATYRYVVNGQTHVGQRVAVSNTADNVGDFWYQLGWRLESAHRQGKPVTAWVNPADPTDAVLDRSLRWPLLGFWGIFIAIFGGVGLGMMVWGRHNWRKAAQPEHPQAATQPWMQYPEWASPAIASNLRAERWVFTVMGVVFLGFGGVVSAIALPDAVNGRPIVWVVLLFPFFGLVMCWQAFKGWRQHRRYGAAALVLSPHPAPLGGQVSMHLDLPLQVGPQARVVMALSCLERSTSGSGDDRSTSEHLQWEDEGVARLVPTAAGTRVQWQTALPGHLPPSSPPGEDGTAWRVSVDGQGLEDGFSATYDIPVFATGASASFGAPDAMFGTASAHQAEDEALLRERIGAVCRVEMDMQGRLVLDQPYARMRRAQLPWLFMGVVFVISGGYLWNVRALGGLMGILFGGLGLLALVLSLWLLLNRRTTTMDRSQGTTIVRRLLGLPVSTRHWDAQAMEGLSVHRSYGMQVNGRRPESIWQVRAHPRQGKPVVLADSISGEGAARLLMQDIARHTGWRAAT</sequence>
<evidence type="ECO:0000256" key="1">
    <source>
        <dbReference type="SAM" id="Phobius"/>
    </source>
</evidence>
<feature type="transmembrane region" description="Helical" evidence="1">
    <location>
        <begin position="20"/>
        <end position="44"/>
    </location>
</feature>
<evidence type="ECO:0000313" key="4">
    <source>
        <dbReference type="Proteomes" id="UP001596495"/>
    </source>
</evidence>
<feature type="domain" description="DUF3592" evidence="2">
    <location>
        <begin position="55"/>
        <end position="144"/>
    </location>
</feature>
<feature type="transmembrane region" description="Helical" evidence="1">
    <location>
        <begin position="210"/>
        <end position="234"/>
    </location>
</feature>
<gene>
    <name evidence="3" type="ORF">ACFQNJ_05220</name>
</gene>
<feature type="transmembrane region" description="Helical" evidence="1">
    <location>
        <begin position="474"/>
        <end position="497"/>
    </location>
</feature>
<dbReference type="EMBL" id="JBHTBX010000002">
    <property type="protein sequence ID" value="MFC7433907.1"/>
    <property type="molecule type" value="Genomic_DNA"/>
</dbReference>
<dbReference type="Pfam" id="PF12158">
    <property type="entry name" value="DUF3592"/>
    <property type="match status" value="1"/>
</dbReference>
<protein>
    <submittedName>
        <fullName evidence="3">DUF3592 domain-containing protein</fullName>
    </submittedName>
</protein>
<proteinExistence type="predicted"/>
<feature type="transmembrane region" description="Helical" evidence="1">
    <location>
        <begin position="149"/>
        <end position="169"/>
    </location>
</feature>
<keyword evidence="1" id="KW-0472">Membrane</keyword>
<accession>A0ABW2R757</accession>
<feature type="transmembrane region" description="Helical" evidence="1">
    <location>
        <begin position="451"/>
        <end position="468"/>
    </location>
</feature>
<comment type="caution">
    <text evidence="3">The sequence shown here is derived from an EMBL/GenBank/DDBJ whole genome shotgun (WGS) entry which is preliminary data.</text>
</comment>
<dbReference type="InterPro" id="IPR021994">
    <property type="entry name" value="DUF3592"/>
</dbReference>
<keyword evidence="1" id="KW-1133">Transmembrane helix</keyword>
<keyword evidence="1" id="KW-0812">Transmembrane</keyword>
<keyword evidence="4" id="KW-1185">Reference proteome</keyword>
<evidence type="ECO:0000259" key="2">
    <source>
        <dbReference type="Pfam" id="PF12158"/>
    </source>
</evidence>
<name>A0ABW2R757_9BURK</name>
<organism evidence="3 4">
    <name type="scientific">Hydrogenophaga bisanensis</name>
    <dbReference type="NCBI Taxonomy" id="439611"/>
    <lineage>
        <taxon>Bacteria</taxon>
        <taxon>Pseudomonadati</taxon>
        <taxon>Pseudomonadota</taxon>
        <taxon>Betaproteobacteria</taxon>
        <taxon>Burkholderiales</taxon>
        <taxon>Comamonadaceae</taxon>
        <taxon>Hydrogenophaga</taxon>
    </lineage>
</organism>
<dbReference type="RefSeq" id="WP_382254518.1">
    <property type="nucleotide sequence ID" value="NZ_JBHTBX010000002.1"/>
</dbReference>
<evidence type="ECO:0000313" key="3">
    <source>
        <dbReference type="EMBL" id="MFC7433907.1"/>
    </source>
</evidence>
<dbReference type="Proteomes" id="UP001596495">
    <property type="component" value="Unassembled WGS sequence"/>
</dbReference>
<feature type="transmembrane region" description="Helical" evidence="1">
    <location>
        <begin position="240"/>
        <end position="259"/>
    </location>
</feature>